<comment type="caution">
    <text evidence="1">The sequence shown here is derived from an EMBL/GenBank/DDBJ whole genome shotgun (WGS) entry which is preliminary data.</text>
</comment>
<gene>
    <name evidence="1" type="ORF">EWU20_07610</name>
</gene>
<sequence>MDRKEFIKNEINQDPMDPFNHYLLAIELYKEKAIEASFKQFERIITDFPDYIATYYTYANALLTEIKEDRAEKIIRLGINEAEKKGATKALKELKQLLELNF</sequence>
<reference evidence="1 2" key="1">
    <citation type="submission" date="2019-02" db="EMBL/GenBank/DDBJ databases">
        <title>Genome of a new Bacteroidetes strain.</title>
        <authorList>
            <person name="Pitt A."/>
        </authorList>
    </citation>
    <scope>NUCLEOTIDE SEQUENCE [LARGE SCALE GENOMIC DNA]</scope>
    <source>
        <strain evidence="1 2">103A-SOEBACH</strain>
    </source>
</reference>
<evidence type="ECO:0000313" key="2">
    <source>
        <dbReference type="Proteomes" id="UP000293583"/>
    </source>
</evidence>
<dbReference type="OrthoDB" id="1524733at2"/>
<dbReference type="EMBL" id="SEWY01000003">
    <property type="protein sequence ID" value="TBH73229.1"/>
    <property type="molecule type" value="Genomic_DNA"/>
</dbReference>
<organism evidence="1 2">
    <name type="scientific">Aquirufa antheringensis</name>
    <dbReference type="NCBI Taxonomy" id="2516559"/>
    <lineage>
        <taxon>Bacteria</taxon>
        <taxon>Pseudomonadati</taxon>
        <taxon>Bacteroidota</taxon>
        <taxon>Cytophagia</taxon>
        <taxon>Cytophagales</taxon>
        <taxon>Flectobacillaceae</taxon>
        <taxon>Aquirufa</taxon>
    </lineage>
</organism>
<dbReference type="Proteomes" id="UP000293583">
    <property type="component" value="Unassembled WGS sequence"/>
</dbReference>
<dbReference type="SUPFAM" id="SSF48452">
    <property type="entry name" value="TPR-like"/>
    <property type="match status" value="1"/>
</dbReference>
<protein>
    <submittedName>
        <fullName evidence="1">Tetratricopeptide repeat protein</fullName>
    </submittedName>
</protein>
<proteinExistence type="predicted"/>
<dbReference type="AlphaFoldDB" id="A0A4Q9BAU0"/>
<dbReference type="Gene3D" id="1.25.40.10">
    <property type="entry name" value="Tetratricopeptide repeat domain"/>
    <property type="match status" value="1"/>
</dbReference>
<dbReference type="InterPro" id="IPR011990">
    <property type="entry name" value="TPR-like_helical_dom_sf"/>
</dbReference>
<evidence type="ECO:0000313" key="1">
    <source>
        <dbReference type="EMBL" id="TBH73229.1"/>
    </source>
</evidence>
<keyword evidence="2" id="KW-1185">Reference proteome</keyword>
<dbReference type="RefSeq" id="WP_130923351.1">
    <property type="nucleotide sequence ID" value="NZ_JAANOL010000001.1"/>
</dbReference>
<name>A0A4Q9BAU0_9BACT</name>
<accession>A0A4Q9BAU0</accession>